<keyword evidence="13" id="KW-1185">Reference proteome</keyword>
<evidence type="ECO:0000256" key="2">
    <source>
        <dbReference type="ARBA" id="ARBA00010210"/>
    </source>
</evidence>
<keyword evidence="7 10" id="KW-0539">Nucleus</keyword>
<feature type="binding site" evidence="8">
    <location>
        <position position="196"/>
    </location>
    <ligand>
        <name>Zn(2+)</name>
        <dbReference type="ChEBI" id="CHEBI:29105"/>
        <label>1</label>
    </ligand>
</feature>
<dbReference type="EnsemblMetazoa" id="XM_008185127.3">
    <property type="protein sequence ID" value="XP_008183349.1"/>
    <property type="gene ID" value="LOC100167097"/>
</dbReference>
<comment type="subcellular location">
    <subcellularLocation>
        <location evidence="1 10">Nucleus</location>
    </subcellularLocation>
</comment>
<dbReference type="InterPro" id="IPR013083">
    <property type="entry name" value="Znf_RING/FYVE/PHD"/>
</dbReference>
<dbReference type="KEGG" id="api:100167097"/>
<dbReference type="GeneID" id="100167097"/>
<evidence type="ECO:0000256" key="7">
    <source>
        <dbReference type="ARBA" id="ARBA00023242"/>
    </source>
</evidence>
<dbReference type="PROSITE" id="PS50016">
    <property type="entry name" value="ZF_PHD_2"/>
    <property type="match status" value="1"/>
</dbReference>
<dbReference type="CDD" id="cd15586">
    <property type="entry name" value="PHD_ING4_5"/>
    <property type="match status" value="1"/>
</dbReference>
<keyword evidence="6 10" id="KW-0156">Chromatin regulator</keyword>
<evidence type="ECO:0000256" key="8">
    <source>
        <dbReference type="PIRSR" id="PIRSR628651-51"/>
    </source>
</evidence>
<evidence type="ECO:0000313" key="13">
    <source>
        <dbReference type="Proteomes" id="UP000007819"/>
    </source>
</evidence>
<keyword evidence="3 8" id="KW-0479">Metal-binding</keyword>
<dbReference type="CDD" id="cd16859">
    <property type="entry name" value="ING_ING4_5"/>
    <property type="match status" value="1"/>
</dbReference>
<dbReference type="GO" id="GO:0008270">
    <property type="term" value="F:zinc ion binding"/>
    <property type="evidence" value="ECO:0007669"/>
    <property type="project" value="UniProtKB-KW"/>
</dbReference>
<feature type="domain" description="PHD-type" evidence="11">
    <location>
        <begin position="191"/>
        <end position="240"/>
    </location>
</feature>
<evidence type="ECO:0000259" key="11">
    <source>
        <dbReference type="PROSITE" id="PS50016"/>
    </source>
</evidence>
<dbReference type="PANTHER" id="PTHR10333:SF42">
    <property type="entry name" value="INHIBITOR OF GROWTH PROTEIN 5"/>
    <property type="match status" value="1"/>
</dbReference>
<feature type="binding site" evidence="8">
    <location>
        <position position="212"/>
    </location>
    <ligand>
        <name>Zn(2+)</name>
        <dbReference type="ChEBI" id="CHEBI:29105"/>
        <label>2</label>
    </ligand>
</feature>
<dbReference type="FunFam" id="3.30.40.10:FF:000016">
    <property type="entry name" value="Inhibitor of growth protein"/>
    <property type="match status" value="1"/>
</dbReference>
<keyword evidence="4 9" id="KW-0863">Zinc-finger</keyword>
<feature type="binding site" evidence="8">
    <location>
        <position position="221"/>
    </location>
    <ligand>
        <name>Zn(2+)</name>
        <dbReference type="ChEBI" id="CHEBI:29105"/>
        <label>1</label>
    </ligand>
</feature>
<dbReference type="Gene3D" id="6.10.140.1740">
    <property type="match status" value="1"/>
</dbReference>
<dbReference type="InterPro" id="IPR024610">
    <property type="entry name" value="ING_N_histone-binding"/>
</dbReference>
<protein>
    <recommendedName>
        <fullName evidence="10">Inhibitor of growth protein</fullName>
    </recommendedName>
</protein>
<dbReference type="GO" id="GO:0006355">
    <property type="term" value="P:regulation of DNA-templated transcription"/>
    <property type="evidence" value="ECO:0007669"/>
    <property type="project" value="TreeGrafter"/>
</dbReference>
<feature type="binding site" evidence="8">
    <location>
        <position position="218"/>
    </location>
    <ligand>
        <name>Zn(2+)</name>
        <dbReference type="ChEBI" id="CHEBI:29105"/>
        <label>1</label>
    </ligand>
</feature>
<feature type="binding site" evidence="8">
    <location>
        <position position="194"/>
    </location>
    <ligand>
        <name>Zn(2+)</name>
        <dbReference type="ChEBI" id="CHEBI:29105"/>
        <label>1</label>
    </ligand>
</feature>
<dbReference type="Pfam" id="PF12998">
    <property type="entry name" value="ING"/>
    <property type="match status" value="1"/>
</dbReference>
<reference evidence="12" key="2">
    <citation type="submission" date="2022-06" db="UniProtKB">
        <authorList>
            <consortium name="EnsemblMetazoa"/>
        </authorList>
    </citation>
    <scope>IDENTIFICATION</scope>
</reference>
<feature type="binding site" evidence="8">
    <location>
        <position position="234"/>
    </location>
    <ligand>
        <name>Zn(2+)</name>
        <dbReference type="ChEBI" id="CHEBI:29105"/>
        <label>2</label>
    </ligand>
</feature>
<dbReference type="SMART" id="SM00249">
    <property type="entry name" value="PHD"/>
    <property type="match status" value="1"/>
</dbReference>
<comment type="subunit">
    <text evidence="10">Component of an histone acetyltransferase complex. Interacts with H3K4me3 and to a lesser extent with H3K4me2.</text>
</comment>
<evidence type="ECO:0000256" key="9">
    <source>
        <dbReference type="PROSITE-ProRule" id="PRU00146"/>
    </source>
</evidence>
<evidence type="ECO:0000256" key="6">
    <source>
        <dbReference type="ARBA" id="ARBA00022853"/>
    </source>
</evidence>
<feature type="binding site" evidence="8">
    <location>
        <position position="207"/>
    </location>
    <ligand>
        <name>Zn(2+)</name>
        <dbReference type="ChEBI" id="CHEBI:29105"/>
        <label>2</label>
    </ligand>
</feature>
<dbReference type="Gene3D" id="3.30.40.10">
    <property type="entry name" value="Zinc/RING finger domain, C3HC4 (zinc finger)"/>
    <property type="match status" value="1"/>
</dbReference>
<dbReference type="EnsemblMetazoa" id="XM_029489228.1">
    <property type="protein sequence ID" value="XP_029345088.1"/>
    <property type="gene ID" value="LOC100167097"/>
</dbReference>
<dbReference type="InterPro" id="IPR019787">
    <property type="entry name" value="Znf_PHD-finger"/>
</dbReference>
<accession>A0A8R2JR53</accession>
<evidence type="ECO:0000256" key="1">
    <source>
        <dbReference type="ARBA" id="ARBA00004123"/>
    </source>
</evidence>
<evidence type="ECO:0000313" key="12">
    <source>
        <dbReference type="EnsemblMetazoa" id="XP_029345088.1"/>
    </source>
</evidence>
<dbReference type="InterPro" id="IPR019786">
    <property type="entry name" value="Zinc_finger_PHD-type_CS"/>
</dbReference>
<dbReference type="AlphaFoldDB" id="A0A8R2JR53"/>
<evidence type="ECO:0000256" key="10">
    <source>
        <dbReference type="RuleBase" id="RU361213"/>
    </source>
</evidence>
<keyword evidence="5 8" id="KW-0862">Zinc</keyword>
<dbReference type="PROSITE" id="PS01359">
    <property type="entry name" value="ZF_PHD_1"/>
    <property type="match status" value="1"/>
</dbReference>
<comment type="function">
    <text evidence="10">Component of an histone acetyltransferase complex.</text>
</comment>
<evidence type="ECO:0000256" key="4">
    <source>
        <dbReference type="ARBA" id="ARBA00022771"/>
    </source>
</evidence>
<dbReference type="InterPro" id="IPR001965">
    <property type="entry name" value="Znf_PHD"/>
</dbReference>
<dbReference type="InterPro" id="IPR028651">
    <property type="entry name" value="ING_fam"/>
</dbReference>
<reference evidence="13" key="1">
    <citation type="submission" date="2010-06" db="EMBL/GenBank/DDBJ databases">
        <authorList>
            <person name="Jiang H."/>
            <person name="Abraham K."/>
            <person name="Ali S."/>
            <person name="Alsbrooks S.L."/>
            <person name="Anim B.N."/>
            <person name="Anosike U.S."/>
            <person name="Attaway T."/>
            <person name="Bandaranaike D.P."/>
            <person name="Battles P.K."/>
            <person name="Bell S.N."/>
            <person name="Bell A.V."/>
            <person name="Beltran B."/>
            <person name="Bickham C."/>
            <person name="Bustamante Y."/>
            <person name="Caleb T."/>
            <person name="Canada A."/>
            <person name="Cardenas V."/>
            <person name="Carter K."/>
            <person name="Chacko J."/>
            <person name="Chandrabose M.N."/>
            <person name="Chavez D."/>
            <person name="Chavez A."/>
            <person name="Chen L."/>
            <person name="Chu H.-S."/>
            <person name="Claassen K.J."/>
            <person name="Cockrell R."/>
            <person name="Collins M."/>
            <person name="Cooper J.A."/>
            <person name="Cree A."/>
            <person name="Curry S.M."/>
            <person name="Da Y."/>
            <person name="Dao M.D."/>
            <person name="Das B."/>
            <person name="Davila M.-L."/>
            <person name="Davy-Carroll L."/>
            <person name="Denson S."/>
            <person name="Dinh H."/>
            <person name="Ebong V.E."/>
            <person name="Edwards J.R."/>
            <person name="Egan A."/>
            <person name="El-Daye J."/>
            <person name="Escobedo L."/>
            <person name="Fernandez S."/>
            <person name="Fernando P.R."/>
            <person name="Flagg N."/>
            <person name="Forbes L.D."/>
            <person name="Fowler R.G."/>
            <person name="Fu Q."/>
            <person name="Gabisi R.A."/>
            <person name="Ganer J."/>
            <person name="Garbino Pronczuk A."/>
            <person name="Garcia R.M."/>
            <person name="Garner T."/>
            <person name="Garrett T.E."/>
            <person name="Gonzalez D.A."/>
            <person name="Hamid H."/>
            <person name="Hawkins E.S."/>
            <person name="Hirani K."/>
            <person name="Hogues M.E."/>
            <person name="Hollins B."/>
            <person name="Hsiao C.-H."/>
            <person name="Jabil R."/>
            <person name="James M.L."/>
            <person name="Jhangiani S.N."/>
            <person name="Johnson B."/>
            <person name="Johnson Q."/>
            <person name="Joshi V."/>
            <person name="Kalu J.B."/>
            <person name="Kam C."/>
            <person name="Kashfia A."/>
            <person name="Keebler J."/>
            <person name="Kisamo H."/>
            <person name="Kovar C.L."/>
            <person name="Lago L.A."/>
            <person name="Lai C.-Y."/>
            <person name="Laidlaw J."/>
            <person name="Lara F."/>
            <person name="Le T.-K."/>
            <person name="Lee S.L."/>
            <person name="Legall F.H."/>
            <person name="Lemon S.J."/>
            <person name="Lewis L.R."/>
            <person name="Li B."/>
            <person name="Liu Y."/>
            <person name="Liu Y.-S."/>
            <person name="Lopez J."/>
            <person name="Lozado R.J."/>
            <person name="Lu J."/>
            <person name="Madu R.C."/>
            <person name="Maheshwari M."/>
            <person name="Maheshwari R."/>
            <person name="Malloy K."/>
            <person name="Martinez E."/>
            <person name="Mathew T."/>
            <person name="Mercado I.C."/>
            <person name="Mercado C."/>
            <person name="Meyer B."/>
            <person name="Montgomery K."/>
            <person name="Morgan M.B."/>
            <person name="Munidasa M."/>
            <person name="Nazareth L.V."/>
            <person name="Nelson J."/>
            <person name="Ng B.M."/>
            <person name="Nguyen N.B."/>
            <person name="Nguyen P.Q."/>
            <person name="Nguyen T."/>
            <person name="Obregon M."/>
            <person name="Okwuonu G.O."/>
            <person name="Onwere C.G."/>
            <person name="Orozco G."/>
            <person name="Parra A."/>
            <person name="Patel S."/>
            <person name="Patil S."/>
            <person name="Perez A."/>
            <person name="Perez Y."/>
            <person name="Pham C."/>
            <person name="Primus E.L."/>
            <person name="Pu L.-L."/>
            <person name="Puazo M."/>
            <person name="Qin X."/>
            <person name="Quiroz J.B."/>
            <person name="Reese J."/>
            <person name="Richards S."/>
            <person name="Rives C.M."/>
            <person name="Robberts R."/>
            <person name="Ruiz S.J."/>
            <person name="Ruiz M.J."/>
            <person name="Santibanez J."/>
            <person name="Schneider B.W."/>
            <person name="Sisson I."/>
            <person name="Smith M."/>
            <person name="Sodergren E."/>
            <person name="Song X.-Z."/>
            <person name="Song B.B."/>
            <person name="Summersgill H."/>
            <person name="Thelus R."/>
            <person name="Thornton R.D."/>
            <person name="Trejos Z.Y."/>
            <person name="Usmani K."/>
            <person name="Vattathil S."/>
            <person name="Villasana D."/>
            <person name="Walker D.L."/>
            <person name="Wang S."/>
            <person name="Wang K."/>
            <person name="White C.S."/>
            <person name="Williams A.C."/>
            <person name="Williamson J."/>
            <person name="Wilson K."/>
            <person name="Woghiren I.O."/>
            <person name="Woodworth J.R."/>
            <person name="Worley K.C."/>
            <person name="Wright R.A."/>
            <person name="Wu W."/>
            <person name="Young L."/>
            <person name="Zhang L."/>
            <person name="Zhang J."/>
            <person name="Zhu Y."/>
            <person name="Muzny D.M."/>
            <person name="Weinstock G."/>
            <person name="Gibbs R.A."/>
        </authorList>
    </citation>
    <scope>NUCLEOTIDE SEQUENCE [LARGE SCALE GENOMIC DNA]</scope>
    <source>
        <strain evidence="13">LSR1</strain>
    </source>
</reference>
<dbReference type="Pfam" id="PF00628">
    <property type="entry name" value="PHD"/>
    <property type="match status" value="1"/>
</dbReference>
<dbReference type="RefSeq" id="XP_008183349.1">
    <property type="nucleotide sequence ID" value="XM_008185127.3"/>
</dbReference>
<name>A0A8R2JR53_ACYPI</name>
<comment type="domain">
    <text evidence="10">The PHD-type zinc finger mediates the binding to H3K4me3.</text>
</comment>
<sequence>MASAPYLDELKNSLNNLPDELHRNFSLMQELDLRSQKVMNNIDKMANNYMSNVKEYSVDKKKETMASIKHHFDAAKAYSDDKVQLSIQTYELVDKHIRKLDTELLKFKGKIQLQTDMRNAAIKAKINLPPKKEGLKTTSALPSVSAVITPSNPTNSLDDVAVGTGCLSGPSVDHGIAHSAYVDMPIDPNEPTFCLCKQVSFGEMIGCDNPDCEIEWFHFACLNLTTKPKGKWFCPNCVKDKKKK</sequence>
<dbReference type="RefSeq" id="XP_029345088.1">
    <property type="nucleotide sequence ID" value="XM_029489228.1"/>
</dbReference>
<dbReference type="GO" id="GO:0006325">
    <property type="term" value="P:chromatin organization"/>
    <property type="evidence" value="ECO:0007669"/>
    <property type="project" value="UniProtKB-KW"/>
</dbReference>
<feature type="binding site" evidence="8">
    <location>
        <position position="237"/>
    </location>
    <ligand>
        <name>Zn(2+)</name>
        <dbReference type="ChEBI" id="CHEBI:29105"/>
        <label>2</label>
    </ligand>
</feature>
<dbReference type="GO" id="GO:0005634">
    <property type="term" value="C:nucleus"/>
    <property type="evidence" value="ECO:0007669"/>
    <property type="project" value="UniProtKB-SubCell"/>
</dbReference>
<dbReference type="Proteomes" id="UP000007819">
    <property type="component" value="Chromosome X"/>
</dbReference>
<evidence type="ECO:0000256" key="5">
    <source>
        <dbReference type="ARBA" id="ARBA00022833"/>
    </source>
</evidence>
<proteinExistence type="inferred from homology"/>
<dbReference type="InterPro" id="IPR011011">
    <property type="entry name" value="Znf_FYVE_PHD"/>
</dbReference>
<organism evidence="12 13">
    <name type="scientific">Acyrthosiphon pisum</name>
    <name type="common">Pea aphid</name>
    <dbReference type="NCBI Taxonomy" id="7029"/>
    <lineage>
        <taxon>Eukaryota</taxon>
        <taxon>Metazoa</taxon>
        <taxon>Ecdysozoa</taxon>
        <taxon>Arthropoda</taxon>
        <taxon>Hexapoda</taxon>
        <taxon>Insecta</taxon>
        <taxon>Pterygota</taxon>
        <taxon>Neoptera</taxon>
        <taxon>Paraneoptera</taxon>
        <taxon>Hemiptera</taxon>
        <taxon>Sternorrhyncha</taxon>
        <taxon>Aphidomorpha</taxon>
        <taxon>Aphidoidea</taxon>
        <taxon>Aphididae</taxon>
        <taxon>Macrosiphini</taxon>
        <taxon>Acyrthosiphon</taxon>
    </lineage>
</organism>
<comment type="similarity">
    <text evidence="2 10">Belongs to the ING family.</text>
</comment>
<dbReference type="SMART" id="SM01408">
    <property type="entry name" value="ING"/>
    <property type="match status" value="1"/>
</dbReference>
<dbReference type="OrthoDB" id="5411773at2759"/>
<evidence type="ECO:0000256" key="3">
    <source>
        <dbReference type="ARBA" id="ARBA00022723"/>
    </source>
</evidence>
<dbReference type="PANTHER" id="PTHR10333">
    <property type="entry name" value="INHIBITOR OF GROWTH PROTEIN"/>
    <property type="match status" value="1"/>
</dbReference>
<dbReference type="SUPFAM" id="SSF57903">
    <property type="entry name" value="FYVE/PHD zinc finger"/>
    <property type="match status" value="1"/>
</dbReference>